<dbReference type="PANTHER" id="PTHR33446">
    <property type="entry name" value="PROTEIN TONB-RELATED"/>
    <property type="match status" value="1"/>
</dbReference>
<accession>A0AAE9ZW52</accession>
<comment type="subcellular location">
    <subcellularLocation>
        <location evidence="1">Cell inner membrane</location>
        <topology evidence="1">Single-pass membrane protein</topology>
        <orientation evidence="1">Periplasmic side</orientation>
    </subcellularLocation>
</comment>
<evidence type="ECO:0000256" key="6">
    <source>
        <dbReference type="ARBA" id="ARBA00022692"/>
    </source>
</evidence>
<dbReference type="EMBL" id="CP119075">
    <property type="protein sequence ID" value="WED65232.1"/>
    <property type="molecule type" value="Genomic_DNA"/>
</dbReference>
<dbReference type="GO" id="GO:0005886">
    <property type="term" value="C:plasma membrane"/>
    <property type="evidence" value="ECO:0007669"/>
    <property type="project" value="UniProtKB-SubCell"/>
</dbReference>
<keyword evidence="3" id="KW-0813">Transport</keyword>
<keyword evidence="4" id="KW-1003">Cell membrane</keyword>
<comment type="similarity">
    <text evidence="2">Belongs to the TonB family.</text>
</comment>
<keyword evidence="7" id="KW-0653">Protein transport</keyword>
<gene>
    <name evidence="11" type="ORF">PXH66_23075</name>
</gene>
<evidence type="ECO:0000256" key="5">
    <source>
        <dbReference type="ARBA" id="ARBA00022519"/>
    </source>
</evidence>
<dbReference type="GO" id="GO:0015031">
    <property type="term" value="P:protein transport"/>
    <property type="evidence" value="ECO:0007669"/>
    <property type="project" value="UniProtKB-KW"/>
</dbReference>
<evidence type="ECO:0000256" key="9">
    <source>
        <dbReference type="ARBA" id="ARBA00023136"/>
    </source>
</evidence>
<evidence type="ECO:0000256" key="1">
    <source>
        <dbReference type="ARBA" id="ARBA00004383"/>
    </source>
</evidence>
<feature type="domain" description="TonB C-terminal" evidence="10">
    <location>
        <begin position="133"/>
        <end position="227"/>
    </location>
</feature>
<evidence type="ECO:0000259" key="10">
    <source>
        <dbReference type="PROSITE" id="PS52015"/>
    </source>
</evidence>
<feature type="domain" description="TonB C-terminal" evidence="10">
    <location>
        <begin position="18"/>
        <end position="113"/>
    </location>
</feature>
<keyword evidence="12" id="KW-1185">Reference proteome</keyword>
<dbReference type="Gene3D" id="3.30.1150.10">
    <property type="match status" value="2"/>
</dbReference>
<keyword evidence="8" id="KW-1133">Transmembrane helix</keyword>
<evidence type="ECO:0000313" key="12">
    <source>
        <dbReference type="Proteomes" id="UP001218638"/>
    </source>
</evidence>
<dbReference type="AlphaFoldDB" id="A0AAE9ZW52"/>
<dbReference type="InterPro" id="IPR051045">
    <property type="entry name" value="TonB-dependent_transducer"/>
</dbReference>
<dbReference type="KEGG" id="slom:PXH66_23075"/>
<dbReference type="RefSeq" id="WP_330928239.1">
    <property type="nucleotide sequence ID" value="NZ_CP119075.1"/>
</dbReference>
<protein>
    <submittedName>
        <fullName evidence="11">TonB family protein</fullName>
    </submittedName>
</protein>
<reference evidence="11" key="1">
    <citation type="submission" date="2023-03" db="EMBL/GenBank/DDBJ databases">
        <title>Lomoglobus Profundus gen. nov., sp. nov., a novel member of the phylum Verrucomicrobia, isolated from deep-marine sediment of South China Sea.</title>
        <authorList>
            <person name="Ahmad T."/>
            <person name="Ishaq S.E."/>
            <person name="Wang F."/>
        </authorList>
    </citation>
    <scope>NUCLEOTIDE SEQUENCE</scope>
    <source>
        <strain evidence="11">LMO-M01</strain>
    </source>
</reference>
<name>A0AAE9ZW52_9BACT</name>
<keyword evidence="5" id="KW-0997">Cell inner membrane</keyword>
<evidence type="ECO:0000256" key="2">
    <source>
        <dbReference type="ARBA" id="ARBA00006555"/>
    </source>
</evidence>
<dbReference type="SUPFAM" id="SSF74653">
    <property type="entry name" value="TolA/TonB C-terminal domain"/>
    <property type="match status" value="2"/>
</dbReference>
<dbReference type="NCBIfam" id="TIGR01352">
    <property type="entry name" value="tonB_Cterm"/>
    <property type="match status" value="2"/>
</dbReference>
<dbReference type="PROSITE" id="PS52015">
    <property type="entry name" value="TONB_CTD"/>
    <property type="match status" value="2"/>
</dbReference>
<keyword evidence="6" id="KW-0812">Transmembrane</keyword>
<dbReference type="Proteomes" id="UP001218638">
    <property type="component" value="Chromosome"/>
</dbReference>
<evidence type="ECO:0000256" key="4">
    <source>
        <dbReference type="ARBA" id="ARBA00022475"/>
    </source>
</evidence>
<sequence>MIFGAMGLLAPVTQAADDDIVPPRLTRPVQPNYPSDLRDAGVEGQVDVRFEVDRYGMVKEPKVHYATHKEFGKAVEDVVTRWRFSPARKGGLPVDQRVRMPVVFVVKQDDPLSKWAGRNVFKKMEGQPLDADELGVWPEPTAWIEPYYPPQLNGTGKRGEVVVSFVIDEHGDVVNPEILIGDDPHFIASALAATVSLEFSPHLNEAGEPVPVSMAVSYRFDEKKQQQWDRAVGSDGPKS</sequence>
<dbReference type="InterPro" id="IPR037682">
    <property type="entry name" value="TonB_C"/>
</dbReference>
<dbReference type="InterPro" id="IPR006260">
    <property type="entry name" value="TonB/TolA_C"/>
</dbReference>
<organism evidence="11 12">
    <name type="scientific">Synoicihabitans lomoniglobus</name>
    <dbReference type="NCBI Taxonomy" id="2909285"/>
    <lineage>
        <taxon>Bacteria</taxon>
        <taxon>Pseudomonadati</taxon>
        <taxon>Verrucomicrobiota</taxon>
        <taxon>Opitutia</taxon>
        <taxon>Opitutales</taxon>
        <taxon>Opitutaceae</taxon>
        <taxon>Synoicihabitans</taxon>
    </lineage>
</organism>
<dbReference type="GO" id="GO:0055085">
    <property type="term" value="P:transmembrane transport"/>
    <property type="evidence" value="ECO:0007669"/>
    <property type="project" value="InterPro"/>
</dbReference>
<evidence type="ECO:0000313" key="11">
    <source>
        <dbReference type="EMBL" id="WED65232.1"/>
    </source>
</evidence>
<proteinExistence type="inferred from homology"/>
<dbReference type="Pfam" id="PF03544">
    <property type="entry name" value="TonB_C"/>
    <property type="match status" value="2"/>
</dbReference>
<evidence type="ECO:0000256" key="8">
    <source>
        <dbReference type="ARBA" id="ARBA00022989"/>
    </source>
</evidence>
<evidence type="ECO:0000256" key="3">
    <source>
        <dbReference type="ARBA" id="ARBA00022448"/>
    </source>
</evidence>
<keyword evidence="9" id="KW-0472">Membrane</keyword>
<evidence type="ECO:0000256" key="7">
    <source>
        <dbReference type="ARBA" id="ARBA00022927"/>
    </source>
</evidence>